<dbReference type="Pfam" id="PF13241">
    <property type="entry name" value="NAD_binding_7"/>
    <property type="match status" value="1"/>
</dbReference>
<evidence type="ECO:0000313" key="7">
    <source>
        <dbReference type="EMBL" id="MDF8265677.1"/>
    </source>
</evidence>
<feature type="domain" description="Tetrapyrrole methylase" evidence="6">
    <location>
        <begin position="154"/>
        <end position="359"/>
    </location>
</feature>
<dbReference type="PIRSF" id="PIRSF036426">
    <property type="entry name" value="Sirohaem_synth"/>
    <property type="match status" value="1"/>
</dbReference>
<evidence type="ECO:0000256" key="4">
    <source>
        <dbReference type="ARBA" id="ARBA00022691"/>
    </source>
</evidence>
<dbReference type="PANTHER" id="PTHR45790">
    <property type="entry name" value="SIROHEME SYNTHASE-RELATED"/>
    <property type="match status" value="1"/>
</dbReference>
<dbReference type="SUPFAM" id="SSF51735">
    <property type="entry name" value="NAD(P)-binding Rossmann-fold domains"/>
    <property type="match status" value="1"/>
</dbReference>
<dbReference type="InterPro" id="IPR050161">
    <property type="entry name" value="Siro_Cobalamin_biosynth"/>
</dbReference>
<dbReference type="GO" id="GO:0032259">
    <property type="term" value="P:methylation"/>
    <property type="evidence" value="ECO:0007669"/>
    <property type="project" value="UniProtKB-KW"/>
</dbReference>
<dbReference type="Gene3D" id="3.30.950.10">
    <property type="entry name" value="Methyltransferase, Cobalt-precorrin-4 Transmethylase, Domain 2"/>
    <property type="match status" value="1"/>
</dbReference>
<keyword evidence="5" id="KW-0627">Porphyrin biosynthesis</keyword>
<dbReference type="InterPro" id="IPR000878">
    <property type="entry name" value="4pyrrol_Mease"/>
</dbReference>
<name>A0ABT6CBH9_9MICO</name>
<dbReference type="InterPro" id="IPR006366">
    <property type="entry name" value="CobA/CysG_C"/>
</dbReference>
<dbReference type="InterPro" id="IPR014776">
    <property type="entry name" value="4pyrrole_Mease_sub2"/>
</dbReference>
<dbReference type="EMBL" id="JAROAV010000038">
    <property type="protein sequence ID" value="MDF8265677.1"/>
    <property type="molecule type" value="Genomic_DNA"/>
</dbReference>
<dbReference type="Gene3D" id="3.40.1010.10">
    <property type="entry name" value="Cobalt-precorrin-4 Transmethylase, Domain 1"/>
    <property type="match status" value="1"/>
</dbReference>
<dbReference type="NCBIfam" id="NF004790">
    <property type="entry name" value="PRK06136.1"/>
    <property type="match status" value="1"/>
</dbReference>
<dbReference type="PANTHER" id="PTHR45790:SF3">
    <property type="entry name" value="S-ADENOSYL-L-METHIONINE-DEPENDENT UROPORPHYRINOGEN III METHYLTRANSFERASE, CHLOROPLASTIC"/>
    <property type="match status" value="1"/>
</dbReference>
<dbReference type="EC" id="2.1.1.107" evidence="1"/>
<comment type="caution">
    <text evidence="7">The sequence shown here is derived from an EMBL/GenBank/DDBJ whole genome shotgun (WGS) entry which is preliminary data.</text>
</comment>
<keyword evidence="2 7" id="KW-0489">Methyltransferase</keyword>
<protein>
    <recommendedName>
        <fullName evidence="1">uroporphyrinogen-III C-methyltransferase</fullName>
        <ecNumber evidence="1">2.1.1.107</ecNumber>
    </recommendedName>
</protein>
<dbReference type="NCBIfam" id="TIGR01469">
    <property type="entry name" value="cobA_cysG_Cterm"/>
    <property type="match status" value="1"/>
</dbReference>
<dbReference type="RefSeq" id="WP_277192983.1">
    <property type="nucleotide sequence ID" value="NZ_JAROAV010000038.1"/>
</dbReference>
<keyword evidence="8" id="KW-1185">Reference proteome</keyword>
<accession>A0ABT6CBH9</accession>
<dbReference type="InterPro" id="IPR014777">
    <property type="entry name" value="4pyrrole_Mease_sub1"/>
</dbReference>
<dbReference type="CDD" id="cd11642">
    <property type="entry name" value="SUMT"/>
    <property type="match status" value="1"/>
</dbReference>
<dbReference type="InterPro" id="IPR036291">
    <property type="entry name" value="NAD(P)-bd_dom_sf"/>
</dbReference>
<evidence type="ECO:0000256" key="5">
    <source>
        <dbReference type="ARBA" id="ARBA00023244"/>
    </source>
</evidence>
<evidence type="ECO:0000313" key="8">
    <source>
        <dbReference type="Proteomes" id="UP001528912"/>
    </source>
</evidence>
<dbReference type="Proteomes" id="UP001528912">
    <property type="component" value="Unassembled WGS sequence"/>
</dbReference>
<keyword evidence="3 7" id="KW-0808">Transferase</keyword>
<evidence type="ECO:0000256" key="3">
    <source>
        <dbReference type="ARBA" id="ARBA00022679"/>
    </source>
</evidence>
<evidence type="ECO:0000256" key="1">
    <source>
        <dbReference type="ARBA" id="ARBA00012162"/>
    </source>
</evidence>
<dbReference type="Pfam" id="PF00590">
    <property type="entry name" value="TP_methylase"/>
    <property type="match status" value="1"/>
</dbReference>
<dbReference type="SUPFAM" id="SSF53790">
    <property type="entry name" value="Tetrapyrrole methylase"/>
    <property type="match status" value="1"/>
</dbReference>
<dbReference type="Gene3D" id="3.40.50.720">
    <property type="entry name" value="NAD(P)-binding Rossmann-like Domain"/>
    <property type="match status" value="1"/>
</dbReference>
<proteinExistence type="predicted"/>
<sequence>MSLHRLDLTGRPVLLLGGGPGAERRCRELLDEGARVRVVTAHACEGLRDLAEQHSTVTWERRDVVRADLTDVWLVSIQDADAARDAAVREWCAADRIWCEGVDARAVESVDVDGYAVAVDGPRPDLAQQVRSRLVTALQEGEVALPPRRAGEGRVVLVGGGPGSPDLLTLRARRELARADVVVTDRLAPTDVLRELAHEVEVVDVGKTPYHHPIPQPEINRILVERAQRGQYVVRLKGGDPFVLGRGGEELLACREAGVEVDVVPGVTSALAAPAAANIPVTHRGTATGFLVVSGHDELETSVLAQWPGTILVLMGMSRLHELTSRLLRDGRDPQTAAAVVHRAWTPRQRVVRGTLADIAERVTAAGVANPSVIVIGDVATVLDEA</sequence>
<dbReference type="GO" id="GO:0004851">
    <property type="term" value="F:uroporphyrin-III C-methyltransferase activity"/>
    <property type="evidence" value="ECO:0007669"/>
    <property type="project" value="UniProtKB-EC"/>
</dbReference>
<dbReference type="InterPro" id="IPR035996">
    <property type="entry name" value="4pyrrol_Methylase_sf"/>
</dbReference>
<organism evidence="7 8">
    <name type="scientific">Luteipulveratus flavus</name>
    <dbReference type="NCBI Taxonomy" id="3031728"/>
    <lineage>
        <taxon>Bacteria</taxon>
        <taxon>Bacillati</taxon>
        <taxon>Actinomycetota</taxon>
        <taxon>Actinomycetes</taxon>
        <taxon>Micrococcales</taxon>
        <taxon>Dermacoccaceae</taxon>
        <taxon>Luteipulveratus</taxon>
    </lineage>
</organism>
<dbReference type="InterPro" id="IPR012409">
    <property type="entry name" value="Sirohaem_synth"/>
</dbReference>
<evidence type="ECO:0000256" key="2">
    <source>
        <dbReference type="ARBA" id="ARBA00022603"/>
    </source>
</evidence>
<keyword evidence="4" id="KW-0949">S-adenosyl-L-methionine</keyword>
<reference evidence="7 8" key="1">
    <citation type="submission" date="2023-03" db="EMBL/GenBank/DDBJ databases">
        <title>YIM 133296 draft genome.</title>
        <authorList>
            <person name="Xiong L."/>
        </authorList>
    </citation>
    <scope>NUCLEOTIDE SEQUENCE [LARGE SCALE GENOMIC DNA]</scope>
    <source>
        <strain evidence="7 8">YIM 133296</strain>
    </source>
</reference>
<gene>
    <name evidence="7" type="primary">cobA</name>
    <name evidence="7" type="ORF">P4R38_15635</name>
</gene>
<evidence type="ECO:0000259" key="6">
    <source>
        <dbReference type="Pfam" id="PF00590"/>
    </source>
</evidence>